<dbReference type="InterPro" id="IPR046865">
    <property type="entry name" value="FapA_b_solenoid"/>
</dbReference>
<gene>
    <name evidence="1" type="ORF">FDZ14_30925</name>
</gene>
<name>A0A6M6E4I7_PRIMG</name>
<evidence type="ECO:0000313" key="2">
    <source>
        <dbReference type="Proteomes" id="UP000501076"/>
    </source>
</evidence>
<reference evidence="1 2" key="1">
    <citation type="submission" date="2019-10" db="EMBL/GenBank/DDBJ databases">
        <title>Complete genome sequences for adaption low water activity.</title>
        <authorList>
            <person name="Zhao L."/>
            <person name="Zhong J."/>
        </authorList>
    </citation>
    <scope>NUCLEOTIDE SEQUENCE [LARGE SCALE GENOMIC DNA]</scope>
    <source>
        <strain evidence="1 2">FDU301</strain>
        <plasmid evidence="2">pfdu301a</plasmid>
    </source>
</reference>
<keyword evidence="1" id="KW-0614">Plasmid</keyword>
<dbReference type="Proteomes" id="UP000501076">
    <property type="component" value="Plasmid pFDU301A"/>
</dbReference>
<dbReference type="RefSeq" id="WP_171778496.1">
    <property type="nucleotide sequence ID" value="NZ_CP045273.1"/>
</dbReference>
<geneLocation type="plasmid" evidence="2">
    <name>pfdu301a</name>
</geneLocation>
<dbReference type="Pfam" id="PF03961">
    <property type="entry name" value="FapA"/>
    <property type="match status" value="1"/>
</dbReference>
<dbReference type="InterPro" id="IPR005646">
    <property type="entry name" value="FapA"/>
</dbReference>
<dbReference type="AlphaFoldDB" id="A0A6M6E4I7"/>
<proteinExistence type="predicted"/>
<dbReference type="PANTHER" id="PTHR38032:SF1">
    <property type="entry name" value="RNA-BINDING PROTEIN KHPB N-TERMINAL DOMAIN-CONTAINING PROTEIN"/>
    <property type="match status" value="1"/>
</dbReference>
<protein>
    <submittedName>
        <fullName evidence="1">DUF342 domain-containing protein</fullName>
    </submittedName>
</protein>
<dbReference type="PANTHER" id="PTHR38032">
    <property type="entry name" value="POLYMERASE-RELATED"/>
    <property type="match status" value="1"/>
</dbReference>
<organism evidence="1 2">
    <name type="scientific">Priestia megaterium</name>
    <name type="common">Bacillus megaterium</name>
    <dbReference type="NCBI Taxonomy" id="1404"/>
    <lineage>
        <taxon>Bacteria</taxon>
        <taxon>Bacillati</taxon>
        <taxon>Bacillota</taxon>
        <taxon>Bacilli</taxon>
        <taxon>Bacillales</taxon>
        <taxon>Bacillaceae</taxon>
        <taxon>Priestia</taxon>
    </lineage>
</organism>
<accession>A0A6M6E4I7</accession>
<evidence type="ECO:0000313" key="1">
    <source>
        <dbReference type="EMBL" id="QJX80504.1"/>
    </source>
</evidence>
<sequence>MKWFTKPENELFSKVKLINNEFYFEDDSKPSKIHIPATDYAEVKLNGSLVSGEVTFHQTDTLTITYLKNVVTDPSCTYKVTVKEDKVASIHKEILKGQAYQFEPIKDFVLNPALKVALLELSPTPTPYDEIVSMLREKKLNGLLLEENILKVANSDENIVLPVVTSKEAKPGMPARFELIGGLKDGQRIHSEQFFAEYVDETPGESGYDVYGNPIHPEDLFFFPEFGENVLVEDRGLMSLKEGRLVFTRHIVNIIEQQSVQKSFNWEDGLIEYDGDLVIDGDIKEGGQLKCTGNLTVLGGVFESYVFADGDIVVKGNTDQSVIYSGFSKIAAKQVENYSLQFLEIFERVMFETSFYADDGSNYEEKRKSLELAKGEFAAIQQTIDPFLSLVQQFGNVEIQEMYGKLSVIYEEGIRTTLNEQCTADEIKTEMEKFYAIIEESKDKLRDDLGSLATNSANSSHLFAYTEIDVQGPGTFQTIISAKDSVKIPGNALSTTITVDQFVEVGEFKPGNQTESIIEVKKNSGSIKATYLHSDSVLQLASKKYVVLDDEEDVFYDQATFPKNNK</sequence>
<dbReference type="EMBL" id="CP045273">
    <property type="protein sequence ID" value="QJX80504.1"/>
    <property type="molecule type" value="Genomic_DNA"/>
</dbReference>